<dbReference type="Pfam" id="PF13743">
    <property type="entry name" value="Thioredoxin_5"/>
    <property type="match status" value="1"/>
</dbReference>
<proteinExistence type="predicted"/>
<dbReference type="Proteomes" id="UP001597227">
    <property type="component" value="Unassembled WGS sequence"/>
</dbReference>
<dbReference type="EMBL" id="JBHUEK010000026">
    <property type="protein sequence ID" value="MFD1780614.1"/>
    <property type="molecule type" value="Genomic_DNA"/>
</dbReference>
<evidence type="ECO:0000313" key="1">
    <source>
        <dbReference type="EMBL" id="MFD1780614.1"/>
    </source>
</evidence>
<name>A0ABW4MRL9_9BACI</name>
<comment type="caution">
    <text evidence="1">The sequence shown here is derived from an EMBL/GenBank/DDBJ whole genome shotgun (WGS) entry which is preliminary data.</text>
</comment>
<organism evidence="1 2">
    <name type="scientific">Fredinandcohnia salidurans</name>
    <dbReference type="NCBI Taxonomy" id="2595041"/>
    <lineage>
        <taxon>Bacteria</taxon>
        <taxon>Bacillati</taxon>
        <taxon>Bacillota</taxon>
        <taxon>Bacilli</taxon>
        <taxon>Bacillales</taxon>
        <taxon>Bacillaceae</taxon>
        <taxon>Fredinandcohnia</taxon>
    </lineage>
</organism>
<keyword evidence="2" id="KW-1185">Reference proteome</keyword>
<protein>
    <submittedName>
        <fullName evidence="1">DsbA family protein</fullName>
    </submittedName>
</protein>
<dbReference type="RefSeq" id="WP_304214817.1">
    <property type="nucleotide sequence ID" value="NZ_JBHUEK010000026.1"/>
</dbReference>
<accession>A0ABW4MRL9</accession>
<sequence length="307" mass="34439">MTNNNNLMCDLETGVCGVAGDDDMEVIDFNQPKKTIDLYYVTDPICSHCWALEPTFRRFKEQYGHYFNFHTVLGGLLEKWHGGPVDPANGIHGPADVAGHWREVGEYSRMPIDGSLMIDNPVQSSFPPSRVYKVIQKNHGDDKANEYLRHAREELFAFNNNIAEKSVMIENVNHLGLDGEAIVKEAESEVGQQLLNEDFALAAKLGARGFPTIIMVNEENKGVKIVGSRPLDYYVSGLSKITGEDAPQAKQQPALSDLLEKEILFAKEIEVMYDLEPSALQAFIENQLKPGTFEEKELLGEKYFVKK</sequence>
<dbReference type="CDD" id="cd03025">
    <property type="entry name" value="DsbA_FrnE_like"/>
    <property type="match status" value="1"/>
</dbReference>
<gene>
    <name evidence="1" type="ORF">ACFSFW_18265</name>
</gene>
<dbReference type="InterPro" id="IPR036249">
    <property type="entry name" value="Thioredoxin-like_sf"/>
</dbReference>
<dbReference type="Gene3D" id="1.10.472.60">
    <property type="entry name" value="putative protein disulfide isomerase domain"/>
    <property type="match status" value="1"/>
</dbReference>
<evidence type="ECO:0000313" key="2">
    <source>
        <dbReference type="Proteomes" id="UP001597227"/>
    </source>
</evidence>
<reference evidence="2" key="1">
    <citation type="journal article" date="2019" name="Int. J. Syst. Evol. Microbiol.">
        <title>The Global Catalogue of Microorganisms (GCM) 10K type strain sequencing project: providing services to taxonomists for standard genome sequencing and annotation.</title>
        <authorList>
            <consortium name="The Broad Institute Genomics Platform"/>
            <consortium name="The Broad Institute Genome Sequencing Center for Infectious Disease"/>
            <person name="Wu L."/>
            <person name="Ma J."/>
        </authorList>
    </citation>
    <scope>NUCLEOTIDE SEQUENCE [LARGE SCALE GENOMIC DNA]</scope>
    <source>
        <strain evidence="2">CCUG 15531</strain>
    </source>
</reference>
<dbReference type="SUPFAM" id="SSF52833">
    <property type="entry name" value="Thioredoxin-like"/>
    <property type="match status" value="1"/>
</dbReference>
<dbReference type="Gene3D" id="3.40.30.10">
    <property type="entry name" value="Glutaredoxin"/>
    <property type="match status" value="1"/>
</dbReference>